<name>A0ACA9MB80_9GLOM</name>
<evidence type="ECO:0000313" key="2">
    <source>
        <dbReference type="Proteomes" id="UP000789525"/>
    </source>
</evidence>
<dbReference type="Proteomes" id="UP000789525">
    <property type="component" value="Unassembled WGS sequence"/>
</dbReference>
<proteinExistence type="predicted"/>
<sequence length="814" mass="91497">MPEPLHSRQNNFLPSAERFNPTDNQTFAHHVQTLYKLEAPISNIYLALSTERPVSNLIETFNTTVEQIDLWLVHANAAILALELDVQEGMNVKNVGEMDILIHKFAPNVDDLLQELLQAISNSLKNADDEGRQKEIQDTFDRIKADWVDVKALFGRVKKEMSESKQRREILDTMNQIIATIEELNTSIFEYQEQRLSGFGEGVGENSFPKLSSSPNTWNKSIAPAALNSSHNSEFSSRAESALRQLDSRLEPLAARIEYLRSRLSAPNAPSDPNGVLKKKNNILSSKWDALRKEMETLREELKEDRWLGVFKQVTGNASNMMDSLERAVKQCKDFMTRALSRLDSPLALKLLQQNRGTPTASRYNQRPYSQQQLSQPPVAISPKNFQRLYKSFDAKRKYYVPAVTKMLTMLANGINQQMTRDMEAIKKYRSMKERWDNILDGVEEVQRDMPGLESLMEHSYMSSNSPPSSIPSSIASSPPMSPNMRPSRGMFSPESGSPKGQRSLSPYGIMPPMEHHESSVSPSRNNARSPSLRSKSPSPRAMSPMGGRNHLAPNNRRAESPPHHYERQWNAQYNNSLYNSSHYNQSYNNHNNPYYRDRTISPQPRNGRPDSPGRSSSNRLISPERSSASAIPRPVTSMGIINRASSRAGMRSLLPKPSTPQPGMASMYRNGMVSPPPVVRRVPLRSPTPSSQTSSPSRPITPENEDRPITPLSQTLSKMNNRSVKYVPVKSDPLDVEVAKIVNASPIHVKVERAPGGGGRYFFGNGEPGRERKVHNVKLTSYGNKVMVRVGGGWTDLDMFLLDHSLMNSVRNI</sequence>
<comment type="caution">
    <text evidence="1">The sequence shown here is derived from an EMBL/GenBank/DDBJ whole genome shotgun (WGS) entry which is preliminary data.</text>
</comment>
<keyword evidence="2" id="KW-1185">Reference proteome</keyword>
<evidence type="ECO:0000313" key="1">
    <source>
        <dbReference type="EMBL" id="CAG8581274.1"/>
    </source>
</evidence>
<reference evidence="1" key="1">
    <citation type="submission" date="2021-06" db="EMBL/GenBank/DDBJ databases">
        <authorList>
            <person name="Kallberg Y."/>
            <person name="Tangrot J."/>
            <person name="Rosling A."/>
        </authorList>
    </citation>
    <scope>NUCLEOTIDE SEQUENCE</scope>
    <source>
        <strain evidence="1">CL356</strain>
    </source>
</reference>
<protein>
    <submittedName>
        <fullName evidence="1">1827_t:CDS:1</fullName>
    </submittedName>
</protein>
<organism evidence="1 2">
    <name type="scientific">Acaulospora colombiana</name>
    <dbReference type="NCBI Taxonomy" id="27376"/>
    <lineage>
        <taxon>Eukaryota</taxon>
        <taxon>Fungi</taxon>
        <taxon>Fungi incertae sedis</taxon>
        <taxon>Mucoromycota</taxon>
        <taxon>Glomeromycotina</taxon>
        <taxon>Glomeromycetes</taxon>
        <taxon>Diversisporales</taxon>
        <taxon>Acaulosporaceae</taxon>
        <taxon>Acaulospora</taxon>
    </lineage>
</organism>
<accession>A0ACA9MB80</accession>
<dbReference type="EMBL" id="CAJVPT010011688">
    <property type="protein sequence ID" value="CAG8581274.1"/>
    <property type="molecule type" value="Genomic_DNA"/>
</dbReference>
<gene>
    <name evidence="1" type="ORF">ACOLOM_LOCUS5978</name>
</gene>